<dbReference type="AlphaFoldDB" id="A0A8J4BJE4"/>
<evidence type="ECO:0000313" key="1">
    <source>
        <dbReference type="EMBL" id="GIL62737.1"/>
    </source>
</evidence>
<protein>
    <submittedName>
        <fullName evidence="1">Uncharacterized protein</fullName>
    </submittedName>
</protein>
<dbReference type="EMBL" id="BNCO01000053">
    <property type="protein sequence ID" value="GIL62737.1"/>
    <property type="molecule type" value="Genomic_DNA"/>
</dbReference>
<accession>A0A8J4BJE4</accession>
<proteinExistence type="predicted"/>
<dbReference type="Proteomes" id="UP000747399">
    <property type="component" value="Unassembled WGS sequence"/>
</dbReference>
<organism evidence="1 2">
    <name type="scientific">Volvox africanus</name>
    <dbReference type="NCBI Taxonomy" id="51714"/>
    <lineage>
        <taxon>Eukaryota</taxon>
        <taxon>Viridiplantae</taxon>
        <taxon>Chlorophyta</taxon>
        <taxon>core chlorophytes</taxon>
        <taxon>Chlorophyceae</taxon>
        <taxon>CS clade</taxon>
        <taxon>Chlamydomonadales</taxon>
        <taxon>Volvocaceae</taxon>
        <taxon>Volvox</taxon>
    </lineage>
</organism>
<evidence type="ECO:0000313" key="2">
    <source>
        <dbReference type="Proteomes" id="UP000747399"/>
    </source>
</evidence>
<keyword evidence="2" id="KW-1185">Reference proteome</keyword>
<sequence>MPGKFKFLLDKPEKFNQAAYLEAIHETRKLKPPADIYVAYGPEDMGMAMVIKAQHRQEWNLVLPTDPNKYDLECGFTYGITSRREIWDFVRQVLLGVCRSSRGAFVLEWEDGDLGDVVETGSFDPDVGDIVVCHRGCGLPSVNQLNRGPAAMPRPGSGSWH</sequence>
<gene>
    <name evidence="1" type="ORF">Vafri_16920</name>
</gene>
<reference evidence="1" key="1">
    <citation type="journal article" date="2021" name="Proc. Natl. Acad. Sci. U.S.A.">
        <title>Three genomes in the algal genus Volvox reveal the fate of a haploid sex-determining region after a transition to homothallism.</title>
        <authorList>
            <person name="Yamamoto K."/>
            <person name="Hamaji T."/>
            <person name="Kawai-Toyooka H."/>
            <person name="Matsuzaki R."/>
            <person name="Takahashi F."/>
            <person name="Nishimura Y."/>
            <person name="Kawachi M."/>
            <person name="Noguchi H."/>
            <person name="Minakuchi Y."/>
            <person name="Umen J.G."/>
            <person name="Toyoda A."/>
            <person name="Nozaki H."/>
        </authorList>
    </citation>
    <scope>NUCLEOTIDE SEQUENCE</scope>
    <source>
        <strain evidence="1">NIES-3780</strain>
    </source>
</reference>
<comment type="caution">
    <text evidence="1">The sequence shown here is derived from an EMBL/GenBank/DDBJ whole genome shotgun (WGS) entry which is preliminary data.</text>
</comment>
<name>A0A8J4BJE4_9CHLO</name>